<dbReference type="PANTHER" id="PTHR34472:SF1">
    <property type="entry name" value="SULFUR CARRIER PROTEIN THIS"/>
    <property type="match status" value="1"/>
</dbReference>
<dbReference type="NCBIfam" id="TIGR01683">
    <property type="entry name" value="thiS"/>
    <property type="match status" value="1"/>
</dbReference>
<name>A0A074VXV9_9NEIS</name>
<dbReference type="AlphaFoldDB" id="A0A074VXV9"/>
<gene>
    <name evidence="1" type="ORF">SASC598J21_022220</name>
</gene>
<dbReference type="SUPFAM" id="SSF54285">
    <property type="entry name" value="MoaD/ThiS"/>
    <property type="match status" value="1"/>
</dbReference>
<dbReference type="InterPro" id="IPR010035">
    <property type="entry name" value="Thi_S"/>
</dbReference>
<dbReference type="CDD" id="cd00565">
    <property type="entry name" value="Ubl_ThiS"/>
    <property type="match status" value="1"/>
</dbReference>
<organism evidence="1 2">
    <name type="scientific">Snodgrassella alvi SCGC AB-598-J21</name>
    <dbReference type="NCBI Taxonomy" id="1385367"/>
    <lineage>
        <taxon>Bacteria</taxon>
        <taxon>Pseudomonadati</taxon>
        <taxon>Pseudomonadota</taxon>
        <taxon>Betaproteobacteria</taxon>
        <taxon>Neisseriales</taxon>
        <taxon>Neisseriaceae</taxon>
        <taxon>Snodgrassella</taxon>
    </lineage>
</organism>
<dbReference type="Gene3D" id="3.10.20.30">
    <property type="match status" value="1"/>
</dbReference>
<accession>A0A074VXV9</accession>
<comment type="caution">
    <text evidence="1">The sequence shown here is derived from an EMBL/GenBank/DDBJ whole genome shotgun (WGS) entry which is preliminary data.</text>
</comment>
<dbReference type="EMBL" id="AVQL01000455">
    <property type="protein sequence ID" value="KEQ00109.1"/>
    <property type="molecule type" value="Genomic_DNA"/>
</dbReference>
<dbReference type="Proteomes" id="UP000027644">
    <property type="component" value="Unassembled WGS sequence"/>
</dbReference>
<sequence length="64" mass="7075">MDISVNDDVIDFNGNTVADLLEQLMPESPFAVSVNTCFVSKKQYSVYQLQPQDKVDIVRPVVGG</sequence>
<reference evidence="1 2" key="1">
    <citation type="journal article" date="2014" name="PLoS Genet.">
        <title>Hidden diversity in honey bee gut symbionts detected by single-cell genomics.</title>
        <authorList>
            <person name="Engel P."/>
            <person name="Stepanauskas R."/>
            <person name="Moran N."/>
        </authorList>
    </citation>
    <scope>NUCLEOTIDE SEQUENCE [LARGE SCALE GENOMIC DNA]</scope>
    <source>
        <strain evidence="1 2">SCGC AB-598-J21</strain>
    </source>
</reference>
<dbReference type="Pfam" id="PF02597">
    <property type="entry name" value="ThiS"/>
    <property type="match status" value="1"/>
</dbReference>
<dbReference type="PANTHER" id="PTHR34472">
    <property type="entry name" value="SULFUR CARRIER PROTEIN THIS"/>
    <property type="match status" value="1"/>
</dbReference>
<proteinExistence type="predicted"/>
<evidence type="ECO:0000313" key="2">
    <source>
        <dbReference type="Proteomes" id="UP000027644"/>
    </source>
</evidence>
<protein>
    <submittedName>
        <fullName evidence="1">Sulfur transfer protein involved in thiamine biosynthesis</fullName>
    </submittedName>
</protein>
<dbReference type="InterPro" id="IPR012675">
    <property type="entry name" value="Beta-grasp_dom_sf"/>
</dbReference>
<dbReference type="InterPro" id="IPR003749">
    <property type="entry name" value="ThiS/MoaD-like"/>
</dbReference>
<evidence type="ECO:0000313" key="1">
    <source>
        <dbReference type="EMBL" id="KEQ00109.1"/>
    </source>
</evidence>
<dbReference type="InterPro" id="IPR016155">
    <property type="entry name" value="Mopterin_synth/thiamin_S_b"/>
</dbReference>